<proteinExistence type="predicted"/>
<dbReference type="RefSeq" id="WP_083163355.1">
    <property type="nucleotide sequence ID" value="NZ_CP016414.1"/>
</dbReference>
<accession>A0A1C7F8Q1</accession>
<dbReference type="EMBL" id="CP016414">
    <property type="protein sequence ID" value="ANU36261.1"/>
    <property type="molecule type" value="Genomic_DNA"/>
</dbReference>
<protein>
    <submittedName>
        <fullName evidence="1">Uncharacterized protein</fullName>
    </submittedName>
</protein>
<name>A0A1C7F8Q1_9VIBR</name>
<sequence length="146" mass="16439">MNQPATQLRQQVKESKSHLQVVESVPVKVNDTQYQGPQNKHELDAMLETVQAQPATQSIAAAKSLFTASHKKTRIRKIYNSFDRKQRGMCCIAGGLKADVCDKSFDELDSSERQAVRHGIAYLDEITTRFKNNVGSPSQFKSKDFH</sequence>
<gene>
    <name evidence="1" type="ORF">VSVS05_01134</name>
</gene>
<evidence type="ECO:0000313" key="1">
    <source>
        <dbReference type="EMBL" id="ANU36261.1"/>
    </source>
</evidence>
<organism evidence="1 2">
    <name type="scientific">Vibrio scophthalmi</name>
    <dbReference type="NCBI Taxonomy" id="45658"/>
    <lineage>
        <taxon>Bacteria</taxon>
        <taxon>Pseudomonadati</taxon>
        <taxon>Pseudomonadota</taxon>
        <taxon>Gammaproteobacteria</taxon>
        <taxon>Vibrionales</taxon>
        <taxon>Vibrionaceae</taxon>
        <taxon>Vibrio</taxon>
    </lineage>
</organism>
<dbReference type="AlphaFoldDB" id="A0A1C7F8Q1"/>
<dbReference type="Proteomes" id="UP000092528">
    <property type="component" value="Chromosome 1"/>
</dbReference>
<evidence type="ECO:0000313" key="2">
    <source>
        <dbReference type="Proteomes" id="UP000092528"/>
    </source>
</evidence>
<reference evidence="1 2" key="1">
    <citation type="submission" date="2016-07" db="EMBL/GenBank/DDBJ databases">
        <title>Genome sequencing of Vibrio scophthalmi strain VS-05, an isolated from Paralichthys olivaceus.</title>
        <authorList>
            <person name="Han H.-J."/>
        </authorList>
    </citation>
    <scope>NUCLEOTIDE SEQUENCE [LARGE SCALE GENOMIC DNA]</scope>
    <source>
        <strain evidence="1 2">VS-05</strain>
    </source>
</reference>
<keyword evidence="2" id="KW-1185">Reference proteome</keyword>